<feature type="domain" description="N-acetyltransferase" evidence="3">
    <location>
        <begin position="9"/>
        <end position="216"/>
    </location>
</feature>
<name>A0A167DSL3_9ASCO</name>
<dbReference type="SUPFAM" id="SSF55729">
    <property type="entry name" value="Acyl-CoA N-acyltransferases (Nat)"/>
    <property type="match status" value="1"/>
</dbReference>
<dbReference type="EMBL" id="CP014501">
    <property type="protein sequence ID" value="ANB13244.1"/>
    <property type="molecule type" value="Genomic_DNA"/>
</dbReference>
<dbReference type="KEGG" id="slb:AWJ20_1526"/>
<protein>
    <submittedName>
        <fullName evidence="4">Paa1p</fullName>
    </submittedName>
</protein>
<accession>A0A167DSL3</accession>
<keyword evidence="2" id="KW-0012">Acyltransferase</keyword>
<dbReference type="GO" id="GO:0005737">
    <property type="term" value="C:cytoplasm"/>
    <property type="evidence" value="ECO:0007669"/>
    <property type="project" value="TreeGrafter"/>
</dbReference>
<dbReference type="GO" id="GO:0004059">
    <property type="term" value="F:aralkylamine N-acetyltransferase activity"/>
    <property type="evidence" value="ECO:0007669"/>
    <property type="project" value="EnsemblFungi"/>
</dbReference>
<dbReference type="OrthoDB" id="30840at2759"/>
<evidence type="ECO:0000313" key="5">
    <source>
        <dbReference type="Proteomes" id="UP000189580"/>
    </source>
</evidence>
<gene>
    <name evidence="4" type="primary">PAA1</name>
    <name evidence="4" type="ORF">AWJ20_1526</name>
</gene>
<dbReference type="GO" id="GO:0006325">
    <property type="term" value="P:chromatin organization"/>
    <property type="evidence" value="ECO:0007669"/>
    <property type="project" value="EnsemblFungi"/>
</dbReference>
<dbReference type="CDD" id="cd04301">
    <property type="entry name" value="NAT_SF"/>
    <property type="match status" value="1"/>
</dbReference>
<dbReference type="PANTHER" id="PTHR10908">
    <property type="entry name" value="SEROTONIN N-ACETYLTRANSFERASE"/>
    <property type="match status" value="1"/>
</dbReference>
<sequence>MTYDLPPHAVIRPLGLKDVDAFLTLEERGFPPEERCSKEKCEYRLRICPELSSGVFIREFHSEESNSGARDNIHDGLPPSTSSVSSERLIAHILATKMTTDHVTDEAMELPDLDQYGRAVDPKDSRGHHEEGRTIGIHSVVVDPSFQGKSIGTILIRDYIQRITTQHIADRIALIAHDRLVPFYERLGFVNDSASPVKLAGGGWRHMWVPLSQTDDDEDDLEDDGLSGPV</sequence>
<keyword evidence="1" id="KW-0808">Transferase</keyword>
<evidence type="ECO:0000259" key="3">
    <source>
        <dbReference type="PROSITE" id="PS51186"/>
    </source>
</evidence>
<evidence type="ECO:0000256" key="2">
    <source>
        <dbReference type="ARBA" id="ARBA00023315"/>
    </source>
</evidence>
<dbReference type="InterPro" id="IPR051635">
    <property type="entry name" value="SNAT-like"/>
</dbReference>
<dbReference type="InterPro" id="IPR016181">
    <property type="entry name" value="Acyl_CoA_acyltransferase"/>
</dbReference>
<dbReference type="PROSITE" id="PS51186">
    <property type="entry name" value="GNAT"/>
    <property type="match status" value="1"/>
</dbReference>
<proteinExistence type="predicted"/>
<dbReference type="Proteomes" id="UP000189580">
    <property type="component" value="Chromosome a"/>
</dbReference>
<dbReference type="PANTHER" id="PTHR10908:SF0">
    <property type="entry name" value="SEROTONIN N-ACETYLTRANSFERASE"/>
    <property type="match status" value="1"/>
</dbReference>
<dbReference type="RefSeq" id="XP_018735721.1">
    <property type="nucleotide sequence ID" value="XM_018878415.1"/>
</dbReference>
<evidence type="ECO:0000256" key="1">
    <source>
        <dbReference type="ARBA" id="ARBA00022679"/>
    </source>
</evidence>
<reference evidence="4 5" key="1">
    <citation type="submission" date="2016-02" db="EMBL/GenBank/DDBJ databases">
        <title>Complete genome sequence and transcriptome regulation of the pentose utilising yeast Sugiyamaella lignohabitans.</title>
        <authorList>
            <person name="Bellasio M."/>
            <person name="Peymann A."/>
            <person name="Valli M."/>
            <person name="Sipitzky M."/>
            <person name="Graf A."/>
            <person name="Sauer M."/>
            <person name="Marx H."/>
            <person name="Mattanovich D."/>
        </authorList>
    </citation>
    <scope>NUCLEOTIDE SEQUENCE [LARGE SCALE GENOMIC DNA]</scope>
    <source>
        <strain evidence="4 5">CBS 10342</strain>
    </source>
</reference>
<dbReference type="InterPro" id="IPR000182">
    <property type="entry name" value="GNAT_dom"/>
</dbReference>
<dbReference type="Gene3D" id="3.40.630.30">
    <property type="match status" value="1"/>
</dbReference>
<dbReference type="GO" id="GO:0004145">
    <property type="term" value="F:diamine N-acetyltransferase activity"/>
    <property type="evidence" value="ECO:0007669"/>
    <property type="project" value="EnsemblFungi"/>
</dbReference>
<organism evidence="4 5">
    <name type="scientific">Sugiyamaella lignohabitans</name>
    <dbReference type="NCBI Taxonomy" id="796027"/>
    <lineage>
        <taxon>Eukaryota</taxon>
        <taxon>Fungi</taxon>
        <taxon>Dikarya</taxon>
        <taxon>Ascomycota</taxon>
        <taxon>Saccharomycotina</taxon>
        <taxon>Dipodascomycetes</taxon>
        <taxon>Dipodascales</taxon>
        <taxon>Trichomonascaceae</taxon>
        <taxon>Sugiyamaella</taxon>
    </lineage>
</organism>
<evidence type="ECO:0000313" key="4">
    <source>
        <dbReference type="EMBL" id="ANB13244.1"/>
    </source>
</evidence>
<keyword evidence="5" id="KW-1185">Reference proteome</keyword>
<dbReference type="Pfam" id="PF13673">
    <property type="entry name" value="Acetyltransf_10"/>
    <property type="match status" value="1"/>
</dbReference>
<dbReference type="AlphaFoldDB" id="A0A167DSL3"/>
<dbReference type="GeneID" id="30033338"/>